<comment type="similarity">
    <text evidence="1">Belongs to the membrane fusion protein (MFP) (TC 8.A.1) family.</text>
</comment>
<evidence type="ECO:0000313" key="5">
    <source>
        <dbReference type="EMBL" id="MFD1003580.1"/>
    </source>
</evidence>
<dbReference type="Gene3D" id="1.10.287.470">
    <property type="entry name" value="Helix hairpin bin"/>
    <property type="match status" value="1"/>
</dbReference>
<evidence type="ECO:0000313" key="6">
    <source>
        <dbReference type="Proteomes" id="UP001597112"/>
    </source>
</evidence>
<dbReference type="Proteomes" id="UP001597112">
    <property type="component" value="Unassembled WGS sequence"/>
</dbReference>
<dbReference type="NCBIfam" id="TIGR01730">
    <property type="entry name" value="RND_mfp"/>
    <property type="match status" value="1"/>
</dbReference>
<reference evidence="6" key="1">
    <citation type="journal article" date="2019" name="Int. J. Syst. Evol. Microbiol.">
        <title>The Global Catalogue of Microorganisms (GCM) 10K type strain sequencing project: providing services to taxonomists for standard genome sequencing and annotation.</title>
        <authorList>
            <consortium name="The Broad Institute Genomics Platform"/>
            <consortium name="The Broad Institute Genome Sequencing Center for Infectious Disease"/>
            <person name="Wu L."/>
            <person name="Ma J."/>
        </authorList>
    </citation>
    <scope>NUCLEOTIDE SEQUENCE [LARGE SCALE GENOMIC DNA]</scope>
    <source>
        <strain evidence="6">CCUG 58938</strain>
    </source>
</reference>
<dbReference type="PROSITE" id="PS51257">
    <property type="entry name" value="PROKAR_LIPOPROTEIN"/>
    <property type="match status" value="1"/>
</dbReference>
<evidence type="ECO:0000256" key="1">
    <source>
        <dbReference type="ARBA" id="ARBA00009477"/>
    </source>
</evidence>
<sequence>MNFIKYIGIPMVMVSILFACNSKEETAAEEEHPHEEETNSVELTEGQIKTAGISLGKIEPRQISGTIKVNGVLDVPPQQLVSISVPLGGFLKSTTLLQGSRVQKGQLIAVIENPEYIQLQQDYLEAMNQFEFAKADYERQQELAKENVNAQKTLQQAKSTYQSWLAKRNGLMAKLKLIHVDLSEVEKGNITSTGNVYSPISGYVTEVNVNIGKFVAPSDVLFEIVDTEHLHAELTVFEKDVLKLRIGQKVRFTLANESEERMATVYLIGREIGADRSVRIHCHIDKEDKELLPGMYLKANVETGGARVPALPNEAVIDYQGRKYIFIPVEGEEHEHHEEKQTGEKPAENTHEHEEGTHYKMVEVQIGNSELGFTEVTLPDTLDLNIEVVVKGAYSILSKIKNSEEEGGHAH</sequence>
<proteinExistence type="inferred from homology"/>
<keyword evidence="6" id="KW-1185">Reference proteome</keyword>
<dbReference type="InterPro" id="IPR058625">
    <property type="entry name" value="MdtA-like_BSH"/>
</dbReference>
<dbReference type="RefSeq" id="WP_377586428.1">
    <property type="nucleotide sequence ID" value="NZ_JBHTKA010000016.1"/>
</dbReference>
<dbReference type="PANTHER" id="PTHR30097">
    <property type="entry name" value="CATION EFFLUX SYSTEM PROTEIN CUSB"/>
    <property type="match status" value="1"/>
</dbReference>
<keyword evidence="2" id="KW-0813">Transport</keyword>
<dbReference type="SUPFAM" id="SSF111369">
    <property type="entry name" value="HlyD-like secretion proteins"/>
    <property type="match status" value="1"/>
</dbReference>
<dbReference type="Gene3D" id="2.40.50.100">
    <property type="match status" value="1"/>
</dbReference>
<organism evidence="5 6">
    <name type="scientific">Ohtaekwangia kribbensis</name>
    <dbReference type="NCBI Taxonomy" id="688913"/>
    <lineage>
        <taxon>Bacteria</taxon>
        <taxon>Pseudomonadati</taxon>
        <taxon>Bacteroidota</taxon>
        <taxon>Cytophagia</taxon>
        <taxon>Cytophagales</taxon>
        <taxon>Fulvivirgaceae</taxon>
        <taxon>Ohtaekwangia</taxon>
    </lineage>
</organism>
<evidence type="ECO:0000259" key="4">
    <source>
        <dbReference type="Pfam" id="PF25917"/>
    </source>
</evidence>
<protein>
    <submittedName>
        <fullName evidence="5">Efflux RND transporter periplasmic adaptor subunit</fullName>
    </submittedName>
</protein>
<dbReference type="Pfam" id="PF25917">
    <property type="entry name" value="BSH_RND"/>
    <property type="match status" value="1"/>
</dbReference>
<evidence type="ECO:0000256" key="3">
    <source>
        <dbReference type="SAM" id="MobiDB-lite"/>
    </source>
</evidence>
<dbReference type="InterPro" id="IPR051909">
    <property type="entry name" value="MFP_Cation_Efflux"/>
</dbReference>
<dbReference type="Gene3D" id="2.40.30.170">
    <property type="match status" value="1"/>
</dbReference>
<evidence type="ECO:0000256" key="2">
    <source>
        <dbReference type="ARBA" id="ARBA00022448"/>
    </source>
</evidence>
<feature type="domain" description="Multidrug resistance protein MdtA-like barrel-sandwich hybrid" evidence="4">
    <location>
        <begin position="82"/>
        <end position="226"/>
    </location>
</feature>
<dbReference type="InterPro" id="IPR006143">
    <property type="entry name" value="RND_pump_MFP"/>
</dbReference>
<feature type="region of interest" description="Disordered" evidence="3">
    <location>
        <begin position="333"/>
        <end position="353"/>
    </location>
</feature>
<gene>
    <name evidence="5" type="ORF">ACFQ21_29920</name>
</gene>
<accession>A0ABW3KCA8</accession>
<name>A0ABW3KCA8_9BACT</name>
<dbReference type="EMBL" id="JBHTKA010000016">
    <property type="protein sequence ID" value="MFD1003580.1"/>
    <property type="molecule type" value="Genomic_DNA"/>
</dbReference>
<comment type="caution">
    <text evidence="5">The sequence shown here is derived from an EMBL/GenBank/DDBJ whole genome shotgun (WGS) entry which is preliminary data.</text>
</comment>
<dbReference type="PANTHER" id="PTHR30097:SF4">
    <property type="entry name" value="SLR6042 PROTEIN"/>
    <property type="match status" value="1"/>
</dbReference>